<sequence length="84" mass="9482">MANEVTDDTQGRPHAPRSYILDYYYPQELDIFTLRFCSVISCKLILGFDLALLMILEAINALNEKLGSNKSEIGKHIEAAHLDL</sequence>
<keyword evidence="1" id="KW-0472">Membrane</keyword>
<evidence type="ECO:0000313" key="2">
    <source>
        <dbReference type="EMBL" id="MBA0607424.1"/>
    </source>
</evidence>
<name>A0A7J8R0R4_GOSDV</name>
<dbReference type="Proteomes" id="UP000593561">
    <property type="component" value="Unassembled WGS sequence"/>
</dbReference>
<protein>
    <submittedName>
        <fullName evidence="2">Uncharacterized protein</fullName>
    </submittedName>
</protein>
<keyword evidence="3" id="KW-1185">Reference proteome</keyword>
<dbReference type="AlphaFoldDB" id="A0A7J8R0R4"/>
<evidence type="ECO:0000256" key="1">
    <source>
        <dbReference type="SAM" id="Phobius"/>
    </source>
</evidence>
<comment type="caution">
    <text evidence="2">The sequence shown here is derived from an EMBL/GenBank/DDBJ whole genome shotgun (WGS) entry which is preliminary data.</text>
</comment>
<proteinExistence type="predicted"/>
<dbReference type="EMBL" id="JABFAC010000002">
    <property type="protein sequence ID" value="MBA0607424.1"/>
    <property type="molecule type" value="Genomic_DNA"/>
</dbReference>
<gene>
    <name evidence="2" type="ORF">Godav_019728</name>
</gene>
<accession>A0A7J8R0R4</accession>
<keyword evidence="1" id="KW-0812">Transmembrane</keyword>
<organism evidence="2 3">
    <name type="scientific">Gossypium davidsonii</name>
    <name type="common">Davidson's cotton</name>
    <name type="synonym">Gossypium klotzschianum subsp. davidsonii</name>
    <dbReference type="NCBI Taxonomy" id="34287"/>
    <lineage>
        <taxon>Eukaryota</taxon>
        <taxon>Viridiplantae</taxon>
        <taxon>Streptophyta</taxon>
        <taxon>Embryophyta</taxon>
        <taxon>Tracheophyta</taxon>
        <taxon>Spermatophyta</taxon>
        <taxon>Magnoliopsida</taxon>
        <taxon>eudicotyledons</taxon>
        <taxon>Gunneridae</taxon>
        <taxon>Pentapetalae</taxon>
        <taxon>rosids</taxon>
        <taxon>malvids</taxon>
        <taxon>Malvales</taxon>
        <taxon>Malvaceae</taxon>
        <taxon>Malvoideae</taxon>
        <taxon>Gossypium</taxon>
    </lineage>
</organism>
<reference evidence="2 3" key="1">
    <citation type="journal article" date="2019" name="Genome Biol. Evol.">
        <title>Insights into the evolution of the New World diploid cottons (Gossypium, subgenus Houzingenia) based on genome sequencing.</title>
        <authorList>
            <person name="Grover C.E."/>
            <person name="Arick M.A. 2nd"/>
            <person name="Thrash A."/>
            <person name="Conover J.L."/>
            <person name="Sanders W.S."/>
            <person name="Peterson D.G."/>
            <person name="Frelichowski J.E."/>
            <person name="Scheffler J.A."/>
            <person name="Scheffler B.E."/>
            <person name="Wendel J.F."/>
        </authorList>
    </citation>
    <scope>NUCLEOTIDE SEQUENCE [LARGE SCALE GENOMIC DNA]</scope>
    <source>
        <strain evidence="2">27</strain>
        <tissue evidence="2">Leaf</tissue>
    </source>
</reference>
<feature type="transmembrane region" description="Helical" evidence="1">
    <location>
        <begin position="32"/>
        <end position="56"/>
    </location>
</feature>
<evidence type="ECO:0000313" key="3">
    <source>
        <dbReference type="Proteomes" id="UP000593561"/>
    </source>
</evidence>
<keyword evidence="1" id="KW-1133">Transmembrane helix</keyword>